<name>A0A9W3A5L8_BIOGL</name>
<dbReference type="AlphaFoldDB" id="A0A9W3A5L8"/>
<feature type="transmembrane region" description="Helical" evidence="2">
    <location>
        <begin position="798"/>
        <end position="814"/>
    </location>
</feature>
<feature type="transmembrane region" description="Helical" evidence="2">
    <location>
        <begin position="756"/>
        <end position="786"/>
    </location>
</feature>
<keyword evidence="2" id="KW-1133">Transmembrane helix</keyword>
<organism evidence="4 5">
    <name type="scientific">Biomphalaria glabrata</name>
    <name type="common">Bloodfluke planorb</name>
    <name type="synonym">Freshwater snail</name>
    <dbReference type="NCBI Taxonomy" id="6526"/>
    <lineage>
        <taxon>Eukaryota</taxon>
        <taxon>Metazoa</taxon>
        <taxon>Spiralia</taxon>
        <taxon>Lophotrochozoa</taxon>
        <taxon>Mollusca</taxon>
        <taxon>Gastropoda</taxon>
        <taxon>Heterobranchia</taxon>
        <taxon>Euthyneura</taxon>
        <taxon>Panpulmonata</taxon>
        <taxon>Hygrophila</taxon>
        <taxon>Lymnaeoidea</taxon>
        <taxon>Planorbidae</taxon>
        <taxon>Biomphalaria</taxon>
    </lineage>
</organism>
<keyword evidence="2" id="KW-0812">Transmembrane</keyword>
<gene>
    <name evidence="5" type="primary">LOC106050688</name>
</gene>
<dbReference type="GeneID" id="106050688"/>
<protein>
    <submittedName>
        <fullName evidence="5">Uncharacterized protein LOC106050688</fullName>
    </submittedName>
</protein>
<keyword evidence="2" id="KW-0472">Membrane</keyword>
<sequence>MTYTFVTLVSLLTINVLVPVFCRLSQCNLAVSNRVIKSRQWPSFGKIDKRDLVEYFVTYINDDNERVTFDRTNTTNTPRFQPMRWFNINEKIGDILPMIYDYYFSITRYFMNIQTIHIDLNVTPEDCIYSIDYEEVEILTRKFFIGHVSIVDSHICSANIVDKNGIGVVSYNCCRVVESSNETVCSDINEDFDWLTGVNIVAIVASILIMGMIFMLILLSPTGTEEFYFYPTNMVIDYTAGESTNNDGSRNAAGESTNNDGSRNAAGESTNNDGSRNAAGESTNNDGSRNAAGESTNNDGSRNAAGENTNNDSSRNASGESTNNDGSIKASGESTNNDGSRNAAGESTNNDSSRNAAGESTNNDSSRNAAGESTNNDSSRNASGEITNNDSSRNAAGESTNNDGSIKASGESTNNDGSIKASGESTNNDSSRNAAGESTNNDSSRNAAGESTNNDSSRNASGESTNNDSSRNAAGESTNNDGSIKASGESTNNDGSIKASGESTNNDGSIKASGESTNNDGSRNASGKSTNNDGSRNASGESTNKAGSMNAASNETKIRIRVFETCNRKETFQRKTGTSNKNEVIIDKLKILLTKKQCVDNNYSAITFFRCITEFLTGLDSSYCKPSKNLNKCFFSCDCCSDKPMCLPLVRLYLGKVLFLVFSIIFFVPTCYLLYKTKNNNMLCSELEVKGLSCPFSDETASFCFYVLSFFYCAVIALYFFPCNNFITMLIPELPWSEYDKSDTFRYPRGCEIVKIIVSLLSMAVVFTTWGFFLYFLITLLLRILIMSSSTRNILDDFSFVIFPLFLVVYDYITNVTKEFKVISENIFDLVRNDDELKCSSINSKKKLNEAILLSGEDQTIEGSLTYVGKELRLNINCPFIFQRRDGRMYTSKRLVTQIYNDSSEFLPFELSAYLKAFLVSLVPCALYAIVFMVFVTYTSIISYSTHVAGYTATALTGLKWLHSKVGSLIQEILISNKSVKQSVKERLKQERLNFHESWKVSAIHFKGD</sequence>
<dbReference type="RefSeq" id="XP_055882566.1">
    <property type="nucleotide sequence ID" value="XM_056026591.1"/>
</dbReference>
<feature type="region of interest" description="Disordered" evidence="1">
    <location>
        <begin position="244"/>
        <end position="553"/>
    </location>
</feature>
<evidence type="ECO:0000256" key="1">
    <source>
        <dbReference type="SAM" id="MobiDB-lite"/>
    </source>
</evidence>
<evidence type="ECO:0000313" key="5">
    <source>
        <dbReference type="RefSeq" id="XP_055882566.1"/>
    </source>
</evidence>
<evidence type="ECO:0000256" key="2">
    <source>
        <dbReference type="SAM" id="Phobius"/>
    </source>
</evidence>
<evidence type="ECO:0000313" key="4">
    <source>
        <dbReference type="Proteomes" id="UP001165740"/>
    </source>
</evidence>
<accession>A0A9W3A5L8</accession>
<feature type="transmembrane region" description="Helical" evidence="2">
    <location>
        <begin position="653"/>
        <end position="675"/>
    </location>
</feature>
<keyword evidence="4" id="KW-1185">Reference proteome</keyword>
<keyword evidence="3" id="KW-0732">Signal</keyword>
<feature type="chain" id="PRO_5040909788" evidence="3">
    <location>
        <begin position="23"/>
        <end position="1009"/>
    </location>
</feature>
<reference evidence="5" key="1">
    <citation type="submission" date="2025-08" db="UniProtKB">
        <authorList>
            <consortium name="RefSeq"/>
        </authorList>
    </citation>
    <scope>IDENTIFICATION</scope>
</reference>
<proteinExistence type="predicted"/>
<feature type="transmembrane region" description="Helical" evidence="2">
    <location>
        <begin position="194"/>
        <end position="219"/>
    </location>
</feature>
<dbReference type="Proteomes" id="UP001165740">
    <property type="component" value="Chromosome 4"/>
</dbReference>
<feature type="transmembrane region" description="Helical" evidence="2">
    <location>
        <begin position="913"/>
        <end position="935"/>
    </location>
</feature>
<evidence type="ECO:0000256" key="3">
    <source>
        <dbReference type="SAM" id="SignalP"/>
    </source>
</evidence>
<feature type="signal peptide" evidence="3">
    <location>
        <begin position="1"/>
        <end position="22"/>
    </location>
</feature>
<feature type="transmembrane region" description="Helical" evidence="2">
    <location>
        <begin position="700"/>
        <end position="721"/>
    </location>
</feature>